<proteinExistence type="predicted"/>
<feature type="coiled-coil region" evidence="1">
    <location>
        <begin position="2"/>
        <end position="33"/>
    </location>
</feature>
<dbReference type="Pfam" id="PF02575">
    <property type="entry name" value="YbaB_DNA_bd"/>
    <property type="match status" value="1"/>
</dbReference>
<dbReference type="InterPro" id="IPR004401">
    <property type="entry name" value="YbaB/EbfC"/>
</dbReference>
<dbReference type="AlphaFoldDB" id="A0A8H1L0H2"/>
<dbReference type="EMBL" id="RCIY01000120">
    <property type="protein sequence ID" value="TGG74744.1"/>
    <property type="molecule type" value="Genomic_DNA"/>
</dbReference>
<evidence type="ECO:0000313" key="3">
    <source>
        <dbReference type="EMBL" id="TGG74744.1"/>
    </source>
</evidence>
<dbReference type="SUPFAM" id="SSF82607">
    <property type="entry name" value="YbaB-like"/>
    <property type="match status" value="1"/>
</dbReference>
<dbReference type="InterPro" id="IPR036894">
    <property type="entry name" value="YbaB-like_sf"/>
</dbReference>
<dbReference type="Proteomes" id="UP000298111">
    <property type="component" value="Unassembled WGS sequence"/>
</dbReference>
<dbReference type="Gene3D" id="3.30.1310.10">
    <property type="entry name" value="Nucleoid-associated protein YbaB-like domain"/>
    <property type="match status" value="1"/>
</dbReference>
<gene>
    <name evidence="3" type="ORF">D8771_34720</name>
</gene>
<evidence type="ECO:0000256" key="2">
    <source>
        <dbReference type="SAM" id="MobiDB-lite"/>
    </source>
</evidence>
<feature type="region of interest" description="Disordered" evidence="2">
    <location>
        <begin position="122"/>
        <end position="147"/>
    </location>
</feature>
<evidence type="ECO:0000256" key="1">
    <source>
        <dbReference type="SAM" id="Coils"/>
    </source>
</evidence>
<organism evidence="3 4">
    <name type="scientific">Streptomyces albus</name>
    <dbReference type="NCBI Taxonomy" id="1888"/>
    <lineage>
        <taxon>Bacteria</taxon>
        <taxon>Bacillati</taxon>
        <taxon>Actinomycetota</taxon>
        <taxon>Actinomycetes</taxon>
        <taxon>Kitasatosporales</taxon>
        <taxon>Streptomycetaceae</taxon>
        <taxon>Streptomyces</taxon>
    </lineage>
</organism>
<keyword evidence="1" id="KW-0175">Coiled coil</keyword>
<protein>
    <submittedName>
        <fullName evidence="3">YbaB/EbfC family DNA-binding protein</fullName>
    </submittedName>
</protein>
<reference evidence="3 4" key="1">
    <citation type="submission" date="2018-10" db="EMBL/GenBank/DDBJ databases">
        <title>Isolation of pseudouridimycin from Streptomyces albus DSM 40763.</title>
        <authorList>
            <person name="Rosenqvist P."/>
            <person name="Metsae-Ketelae M."/>
            <person name="Virta P."/>
        </authorList>
    </citation>
    <scope>NUCLEOTIDE SEQUENCE [LARGE SCALE GENOMIC DNA]</scope>
    <source>
        <strain evidence="3 4">DSM 40763</strain>
    </source>
</reference>
<name>A0A8H1L0H2_9ACTN</name>
<dbReference type="GO" id="GO:0003677">
    <property type="term" value="F:DNA binding"/>
    <property type="evidence" value="ECO:0007669"/>
    <property type="project" value="UniProtKB-KW"/>
</dbReference>
<accession>A0A8H1L0H2</accession>
<sequence>MSSAFQEQVDEAMSQLREQRERLLDAQRALAKKTVSVTSKNRMVTVVVGAQSEVRDITFHTEAYRTMAPAELGRTLVEALEEARKKARAEVFSTLSPMTGFGERLRASMLGGTEIGKVVEQLHAAAEEKAGPESTRWPRDPEDETDD</sequence>
<keyword evidence="3" id="KW-0238">DNA-binding</keyword>
<evidence type="ECO:0000313" key="4">
    <source>
        <dbReference type="Proteomes" id="UP000298111"/>
    </source>
</evidence>
<comment type="caution">
    <text evidence="3">The sequence shown here is derived from an EMBL/GenBank/DDBJ whole genome shotgun (WGS) entry which is preliminary data.</text>
</comment>
<feature type="compositionally biased region" description="Basic and acidic residues" evidence="2">
    <location>
        <begin position="125"/>
        <end position="140"/>
    </location>
</feature>